<evidence type="ECO:0000256" key="6">
    <source>
        <dbReference type="ARBA" id="ARBA00044065"/>
    </source>
</evidence>
<dbReference type="EMBL" id="JACRSX010000007">
    <property type="protein sequence ID" value="MBC8562397.1"/>
    <property type="molecule type" value="Genomic_DNA"/>
</dbReference>
<name>A0ABR7N1A9_9FIRM</name>
<evidence type="ECO:0000256" key="3">
    <source>
        <dbReference type="ARBA" id="ARBA00043812"/>
    </source>
</evidence>
<comment type="similarity">
    <text evidence="1 11">Belongs to the short-chain dehydrogenases/reductases (SDR) family.</text>
</comment>
<evidence type="ECO:0000313" key="12">
    <source>
        <dbReference type="EMBL" id="MBC8562397.1"/>
    </source>
</evidence>
<dbReference type="SUPFAM" id="SSF51735">
    <property type="entry name" value="NAD(P)-binding Rossmann-fold domains"/>
    <property type="match status" value="1"/>
</dbReference>
<dbReference type="EC" id="1.1.1.381" evidence="5"/>
<proteinExistence type="inferred from homology"/>
<dbReference type="PROSITE" id="PS00061">
    <property type="entry name" value="ADH_SHORT"/>
    <property type="match status" value="1"/>
</dbReference>
<sequence>MGKKGNVAIITGASSGMGREFAVQIAQNYPSIHEFWIVARRRERLEELQEKLLGRRVKILALDLSRQEGIDTLEKALAEEQPRVRILVNAAGFGIIGKIGKMKEEDCTGMVDTNCRALTAVTHITLPYMTEQGQIIQMASSAAFMPQPGFAVYAASKSYVLSFSRALGRELAGRGITVTAVCPGPVKTEFFDIAETYEAVKLYKKLTMARADRVVYQALVDAKHGRSVSVYGSLMKGFRILAKFLPVDFLMLFVK</sequence>
<evidence type="ECO:0000256" key="4">
    <source>
        <dbReference type="ARBA" id="ARBA00044050"/>
    </source>
</evidence>
<evidence type="ECO:0000256" key="9">
    <source>
        <dbReference type="ARBA" id="ARBA00045650"/>
    </source>
</evidence>
<dbReference type="Gene3D" id="3.40.50.720">
    <property type="entry name" value="NAD(P)-binding Rossmann-like Domain"/>
    <property type="match status" value="1"/>
</dbReference>
<evidence type="ECO:0000313" key="13">
    <source>
        <dbReference type="Proteomes" id="UP000606193"/>
    </source>
</evidence>
<evidence type="ECO:0000256" key="10">
    <source>
        <dbReference type="ARBA" id="ARBA00047274"/>
    </source>
</evidence>
<dbReference type="PANTHER" id="PTHR43086">
    <property type="entry name" value="VERY-LONG-CHAIN 3-OXOOACYL-COA REDUCTASE"/>
    <property type="match status" value="1"/>
</dbReference>
<dbReference type="PRINTS" id="PR00080">
    <property type="entry name" value="SDRFAMILY"/>
</dbReference>
<evidence type="ECO:0000256" key="8">
    <source>
        <dbReference type="ARBA" id="ARBA00044349"/>
    </source>
</evidence>
<dbReference type="RefSeq" id="WP_249297805.1">
    <property type="nucleotide sequence ID" value="NZ_JACRSX010000007.1"/>
</dbReference>
<evidence type="ECO:0000256" key="7">
    <source>
        <dbReference type="ARBA" id="ARBA00044271"/>
    </source>
</evidence>
<protein>
    <recommendedName>
        <fullName evidence="6">NADP-dependent 3-hydroxy acid dehydrogenase YdfG</fullName>
        <ecNumber evidence="4">1.1.1.298</ecNumber>
        <ecNumber evidence="5">1.1.1.381</ecNumber>
    </recommendedName>
    <alternativeName>
        <fullName evidence="8">L-allo-threonine dehydrogenase</fullName>
    </alternativeName>
    <alternativeName>
        <fullName evidence="7">Malonic semialdehyde reductase</fullName>
    </alternativeName>
</protein>
<comment type="catalytic activity">
    <reaction evidence="10">
        <text>3-hydroxypropanoate + NADP(+) = 3-oxopropanoate + NADPH + H(+)</text>
        <dbReference type="Rhea" id="RHEA:26438"/>
        <dbReference type="ChEBI" id="CHEBI:15378"/>
        <dbReference type="ChEBI" id="CHEBI:16510"/>
        <dbReference type="ChEBI" id="CHEBI:33190"/>
        <dbReference type="ChEBI" id="CHEBI:57783"/>
        <dbReference type="ChEBI" id="CHEBI:58349"/>
        <dbReference type="EC" id="1.1.1.298"/>
    </reaction>
</comment>
<dbReference type="PANTHER" id="PTHR43086:SF3">
    <property type="entry name" value="NADP-DEPENDENT 3-HYDROXY ACID DEHYDROGENASE YDFG"/>
    <property type="match status" value="1"/>
</dbReference>
<dbReference type="InterPro" id="IPR002347">
    <property type="entry name" value="SDR_fam"/>
</dbReference>
<evidence type="ECO:0000256" key="2">
    <source>
        <dbReference type="ARBA" id="ARBA00023002"/>
    </source>
</evidence>
<dbReference type="Pfam" id="PF00106">
    <property type="entry name" value="adh_short"/>
    <property type="match status" value="1"/>
</dbReference>
<evidence type="ECO:0000256" key="5">
    <source>
        <dbReference type="ARBA" id="ARBA00044059"/>
    </source>
</evidence>
<dbReference type="CDD" id="cd05233">
    <property type="entry name" value="SDR_c"/>
    <property type="match status" value="1"/>
</dbReference>
<dbReference type="PIRSF" id="PIRSF000126">
    <property type="entry name" value="11-beta-HSD1"/>
    <property type="match status" value="1"/>
</dbReference>
<evidence type="ECO:0000256" key="1">
    <source>
        <dbReference type="ARBA" id="ARBA00006484"/>
    </source>
</evidence>
<keyword evidence="2" id="KW-0560">Oxidoreductase</keyword>
<dbReference type="Proteomes" id="UP000606193">
    <property type="component" value="Unassembled WGS sequence"/>
</dbReference>
<dbReference type="PRINTS" id="PR00081">
    <property type="entry name" value="GDHRDH"/>
</dbReference>
<evidence type="ECO:0000256" key="11">
    <source>
        <dbReference type="RuleBase" id="RU000363"/>
    </source>
</evidence>
<accession>A0ABR7N1A9</accession>
<gene>
    <name evidence="12" type="ORF">H8704_07110</name>
</gene>
<dbReference type="EC" id="1.1.1.298" evidence="4"/>
<organism evidence="12 13">
    <name type="scientific">Jutongia huaianensis</name>
    <dbReference type="NCBI Taxonomy" id="2763668"/>
    <lineage>
        <taxon>Bacteria</taxon>
        <taxon>Bacillati</taxon>
        <taxon>Bacillota</taxon>
        <taxon>Clostridia</taxon>
        <taxon>Lachnospirales</taxon>
        <taxon>Lachnospiraceae</taxon>
        <taxon>Jutongia</taxon>
    </lineage>
</organism>
<dbReference type="InterPro" id="IPR020904">
    <property type="entry name" value="Sc_DH/Rdtase_CS"/>
</dbReference>
<reference evidence="12 13" key="1">
    <citation type="submission" date="2020-08" db="EMBL/GenBank/DDBJ databases">
        <title>Genome public.</title>
        <authorList>
            <person name="Liu C."/>
            <person name="Sun Q."/>
        </authorList>
    </citation>
    <scope>NUCLEOTIDE SEQUENCE [LARGE SCALE GENOMIC DNA]</scope>
    <source>
        <strain evidence="12 13">NSJ-37</strain>
    </source>
</reference>
<comment type="function">
    <text evidence="9">NADP-dependent dehydrogenase with broad substrate specificity acting on 3-hydroxy acids. Catalyzes the NADP-dependent oxidation of L-allo-threonine to L-2-amino-3-keto-butyrate, which is spontaneously decarboxylated into aminoacetone. Also acts on D-threonine, L-serine, D-serine, D-3-hydroxyisobutyrate, L-3-hydroxyisobutyrate, D-glycerate and L-glycerate. Able to catalyze the reduction of the malonic semialdehyde to 3-hydroxypropionic acid. YdfG is apparently supplementing RutE, the presumed malonic semialdehyde reductase involved in pyrimidine degradation since both are able to detoxify malonic semialdehyde.</text>
</comment>
<dbReference type="InterPro" id="IPR036291">
    <property type="entry name" value="NAD(P)-bd_dom_sf"/>
</dbReference>
<comment type="caution">
    <text evidence="12">The sequence shown here is derived from an EMBL/GenBank/DDBJ whole genome shotgun (WGS) entry which is preliminary data.</text>
</comment>
<comment type="catalytic activity">
    <reaction evidence="3">
        <text>L-allo-threonine + NADP(+) = aminoacetone + CO2 + NADPH</text>
        <dbReference type="Rhea" id="RHEA:43524"/>
        <dbReference type="ChEBI" id="CHEBI:16526"/>
        <dbReference type="ChEBI" id="CHEBI:57783"/>
        <dbReference type="ChEBI" id="CHEBI:58320"/>
        <dbReference type="ChEBI" id="CHEBI:58349"/>
        <dbReference type="ChEBI" id="CHEBI:58585"/>
        <dbReference type="EC" id="1.1.1.381"/>
    </reaction>
</comment>
<keyword evidence="13" id="KW-1185">Reference proteome</keyword>